<reference evidence="6 7" key="2">
    <citation type="submission" date="2019-11" db="EMBL/GenBank/DDBJ databases">
        <title>A de novo genome assembly of a pear dwarfing rootstock.</title>
        <authorList>
            <person name="Wang F."/>
            <person name="Wang J."/>
            <person name="Li S."/>
            <person name="Zhang Y."/>
            <person name="Fang M."/>
            <person name="Ma L."/>
            <person name="Zhao Y."/>
            <person name="Jiang S."/>
        </authorList>
    </citation>
    <scope>NUCLEOTIDE SEQUENCE [LARGE SCALE GENOMIC DNA]</scope>
    <source>
        <strain evidence="6">S2</strain>
        <tissue evidence="6">Leaf</tissue>
    </source>
</reference>
<gene>
    <name evidence="6" type="ORF">D8674_036657</name>
</gene>
<feature type="transmembrane region" description="Helical" evidence="4">
    <location>
        <begin position="138"/>
        <end position="163"/>
    </location>
</feature>
<protein>
    <submittedName>
        <fullName evidence="6">Cyclic nucleotide-gated ion channel 1-like</fullName>
    </submittedName>
</protein>
<evidence type="ECO:0000259" key="5">
    <source>
        <dbReference type="PROSITE" id="PS50042"/>
    </source>
</evidence>
<accession>A0A5N5FMI7</accession>
<feature type="region of interest" description="Disordered" evidence="3">
    <location>
        <begin position="1"/>
        <end position="31"/>
    </location>
</feature>
<keyword evidence="1" id="KW-0406">Ion transport</keyword>
<feature type="domain" description="Cyclic nucleotide-binding" evidence="5">
    <location>
        <begin position="337"/>
        <end position="418"/>
    </location>
</feature>
<organism evidence="6 7">
    <name type="scientific">Pyrus ussuriensis x Pyrus communis</name>
    <dbReference type="NCBI Taxonomy" id="2448454"/>
    <lineage>
        <taxon>Eukaryota</taxon>
        <taxon>Viridiplantae</taxon>
        <taxon>Streptophyta</taxon>
        <taxon>Embryophyta</taxon>
        <taxon>Tracheophyta</taxon>
        <taxon>Spermatophyta</taxon>
        <taxon>Magnoliopsida</taxon>
        <taxon>eudicotyledons</taxon>
        <taxon>Gunneridae</taxon>
        <taxon>Pentapetalae</taxon>
        <taxon>rosids</taxon>
        <taxon>fabids</taxon>
        <taxon>Rosales</taxon>
        <taxon>Rosaceae</taxon>
        <taxon>Amygdaloideae</taxon>
        <taxon>Maleae</taxon>
        <taxon>Pyrus</taxon>
    </lineage>
</organism>
<dbReference type="CDD" id="cd00038">
    <property type="entry name" value="CAP_ED"/>
    <property type="match status" value="1"/>
</dbReference>
<dbReference type="AlphaFoldDB" id="A0A5N5FMI7"/>
<feature type="transmembrane region" description="Helical" evidence="4">
    <location>
        <begin position="265"/>
        <end position="288"/>
    </location>
</feature>
<evidence type="ECO:0000256" key="3">
    <source>
        <dbReference type="SAM" id="MobiDB-lite"/>
    </source>
</evidence>
<keyword evidence="2" id="KW-0407">Ion channel</keyword>
<keyword evidence="4" id="KW-0812">Transmembrane</keyword>
<dbReference type="EMBL" id="SMOL01000636">
    <property type="protein sequence ID" value="KAB2604213.1"/>
    <property type="molecule type" value="Genomic_DNA"/>
</dbReference>
<keyword evidence="7" id="KW-1185">Reference proteome</keyword>
<dbReference type="GO" id="GO:0016020">
    <property type="term" value="C:membrane"/>
    <property type="evidence" value="ECO:0007669"/>
    <property type="project" value="UniProtKB-SubCell"/>
</dbReference>
<evidence type="ECO:0000313" key="6">
    <source>
        <dbReference type="EMBL" id="KAB2604213.1"/>
    </source>
</evidence>
<dbReference type="InterPro" id="IPR000595">
    <property type="entry name" value="cNMP-bd_dom"/>
</dbReference>
<dbReference type="InterPro" id="IPR014710">
    <property type="entry name" value="RmlC-like_jellyroll"/>
</dbReference>
<dbReference type="OrthoDB" id="1165096at2759"/>
<dbReference type="GO" id="GO:0034220">
    <property type="term" value="P:monoatomic ion transmembrane transport"/>
    <property type="evidence" value="ECO:0007669"/>
    <property type="project" value="UniProtKB-KW"/>
</dbReference>
<dbReference type="Gene3D" id="2.60.120.10">
    <property type="entry name" value="Jelly Rolls"/>
    <property type="match status" value="1"/>
</dbReference>
<keyword evidence="4" id="KW-0472">Membrane</keyword>
<reference evidence="6 7" key="1">
    <citation type="submission" date="2019-09" db="EMBL/GenBank/DDBJ databases">
        <authorList>
            <person name="Ou C."/>
        </authorList>
    </citation>
    <scope>NUCLEOTIDE SEQUENCE [LARGE SCALE GENOMIC DNA]</scope>
    <source>
        <strain evidence="6">S2</strain>
        <tissue evidence="6">Leaf</tissue>
    </source>
</reference>
<keyword evidence="4" id="KW-1133">Transmembrane helix</keyword>
<keyword evidence="1" id="KW-0813">Transport</keyword>
<sequence>MYSNPGRRNTEQGKASKEGEGHRSKPQRHQPKIFRPSWGTIFAVSSAFSLFLDPLMCYIPSIGQKDTCYFWDKWLMWTFFVLRSIGDLFYALDIAVFLKRFRPKLSDKSSASASSTETIDDHHVTRYRIFKYKKSDRFLANLLFRIWVALPILQLYGSMWYFLAVNREIKCWLEHICKHEKICDLGTVDYSFHCGYSSQKNNEMISIPGLKQSCLVELPKYMTSFPFDYGIYLSALQSNMTTSRDLSRKILHCLVSFGSNLQTSFYAAEIIFSVMIAISGLALFLVYLNSRVQQGLEKMADHRRLRQKMKKIYPSLIKKIRDKSPHRMNSLQKYVPILGRICEKGLKEISEHLKPNMYTRDEYIIRKGEPLRKMLFIGQGTALSYTTTEGATTSVYKCLEKNDFYGEELVIWALKSAAFSELPICTTTLVSQSKVEAFSITANHLKSVVAEFWWHFRWELPPSRLEYFAASSPQAAWRRHHAKKLRDQLVGTNN</sequence>
<dbReference type="PROSITE" id="PS50042">
    <property type="entry name" value="CNMP_BINDING_3"/>
    <property type="match status" value="1"/>
</dbReference>
<dbReference type="Pfam" id="PF00027">
    <property type="entry name" value="cNMP_binding"/>
    <property type="match status" value="1"/>
</dbReference>
<evidence type="ECO:0000256" key="4">
    <source>
        <dbReference type="SAM" id="Phobius"/>
    </source>
</evidence>
<dbReference type="Proteomes" id="UP000327157">
    <property type="component" value="Unassembled WGS sequence"/>
</dbReference>
<evidence type="ECO:0000256" key="2">
    <source>
        <dbReference type="ARBA" id="ARBA00023303"/>
    </source>
</evidence>
<dbReference type="PANTHER" id="PTHR45651:SF68">
    <property type="entry name" value="ION TRANSPORT DOMAIN-CONTAINING PROTEIN"/>
    <property type="match status" value="1"/>
</dbReference>
<feature type="compositionally biased region" description="Basic and acidic residues" evidence="3">
    <location>
        <begin position="8"/>
        <end position="23"/>
    </location>
</feature>
<name>A0A5N5FMI7_9ROSA</name>
<dbReference type="SMART" id="SM00100">
    <property type="entry name" value="cNMP"/>
    <property type="match status" value="1"/>
</dbReference>
<evidence type="ECO:0000256" key="1">
    <source>
        <dbReference type="ARBA" id="ARBA00023286"/>
    </source>
</evidence>
<dbReference type="InterPro" id="IPR018490">
    <property type="entry name" value="cNMP-bd_dom_sf"/>
</dbReference>
<feature type="transmembrane region" description="Helical" evidence="4">
    <location>
        <begin position="38"/>
        <end position="62"/>
    </location>
</feature>
<keyword evidence="1" id="KW-1071">Ligand-gated ion channel</keyword>
<proteinExistence type="predicted"/>
<comment type="caution">
    <text evidence="6">The sequence shown here is derived from an EMBL/GenBank/DDBJ whole genome shotgun (WGS) entry which is preliminary data.</text>
</comment>
<dbReference type="PANTHER" id="PTHR45651">
    <property type="entry name" value="CYCLIC NUCLEOTIDE-GATED ION CHANNEL 15-RELATED-RELATED"/>
    <property type="match status" value="1"/>
</dbReference>
<dbReference type="SUPFAM" id="SSF51206">
    <property type="entry name" value="cAMP-binding domain-like"/>
    <property type="match status" value="1"/>
</dbReference>
<feature type="transmembrane region" description="Helical" evidence="4">
    <location>
        <begin position="74"/>
        <end position="98"/>
    </location>
</feature>
<evidence type="ECO:0000313" key="7">
    <source>
        <dbReference type="Proteomes" id="UP000327157"/>
    </source>
</evidence>